<reference evidence="3" key="1">
    <citation type="submission" date="2022-10" db="EMBL/GenBank/DDBJ databases">
        <title>Genome assembly of Pristionchus species.</title>
        <authorList>
            <person name="Yoshida K."/>
            <person name="Sommer R.J."/>
        </authorList>
    </citation>
    <scope>NUCLEOTIDE SEQUENCE [LARGE SCALE GENOMIC DNA]</scope>
    <source>
        <strain evidence="3">RS5460</strain>
    </source>
</reference>
<dbReference type="InterPro" id="IPR019428">
    <property type="entry name" value="7TM_GPCR_serpentine_rcpt_Str"/>
</dbReference>
<dbReference type="AlphaFoldDB" id="A0AAN5I5Y4"/>
<dbReference type="Proteomes" id="UP001328107">
    <property type="component" value="Unassembled WGS sequence"/>
</dbReference>
<dbReference type="Pfam" id="PF10326">
    <property type="entry name" value="7TM_GPCR_Str"/>
    <property type="match status" value="1"/>
</dbReference>
<keyword evidence="1" id="KW-1133">Transmembrane helix</keyword>
<feature type="transmembrane region" description="Helical" evidence="1">
    <location>
        <begin position="51"/>
        <end position="71"/>
    </location>
</feature>
<organism evidence="2 3">
    <name type="scientific">Pristionchus mayeri</name>
    <dbReference type="NCBI Taxonomy" id="1317129"/>
    <lineage>
        <taxon>Eukaryota</taxon>
        <taxon>Metazoa</taxon>
        <taxon>Ecdysozoa</taxon>
        <taxon>Nematoda</taxon>
        <taxon>Chromadorea</taxon>
        <taxon>Rhabditida</taxon>
        <taxon>Rhabditina</taxon>
        <taxon>Diplogasteromorpha</taxon>
        <taxon>Diplogasteroidea</taxon>
        <taxon>Neodiplogasteridae</taxon>
        <taxon>Pristionchus</taxon>
    </lineage>
</organism>
<keyword evidence="1" id="KW-0472">Membrane</keyword>
<dbReference type="EMBL" id="BTRK01000005">
    <property type="protein sequence ID" value="GMR52739.1"/>
    <property type="molecule type" value="Genomic_DNA"/>
</dbReference>
<keyword evidence="3" id="KW-1185">Reference proteome</keyword>
<name>A0AAN5I5Y4_9BILA</name>
<proteinExistence type="predicted"/>
<comment type="caution">
    <text evidence="2">The sequence shown here is derived from an EMBL/GenBank/DDBJ whole genome shotgun (WGS) entry which is preliminary data.</text>
</comment>
<gene>
    <name evidence="2" type="ORF">PMAYCL1PPCAC_22934</name>
</gene>
<evidence type="ECO:0008006" key="4">
    <source>
        <dbReference type="Google" id="ProtNLM"/>
    </source>
</evidence>
<feature type="non-terminal residue" evidence="2">
    <location>
        <position position="1"/>
    </location>
</feature>
<evidence type="ECO:0000256" key="1">
    <source>
        <dbReference type="SAM" id="Phobius"/>
    </source>
</evidence>
<feature type="transmembrane region" description="Helical" evidence="1">
    <location>
        <begin position="12"/>
        <end position="39"/>
    </location>
</feature>
<dbReference type="PANTHER" id="PTHR22943:SF248">
    <property type="entry name" value="SEVEN TM RECEPTOR"/>
    <property type="match status" value="1"/>
</dbReference>
<feature type="non-terminal residue" evidence="2">
    <location>
        <position position="74"/>
    </location>
</feature>
<sequence length="74" mass="8270">KCSVKTRNMQRQLFNILIVQMAVPMLFVYTPCAGIISIPMAHTGLNVFPNLVSFLLTMFPLLDAIIVIVGVRSY</sequence>
<protein>
    <recommendedName>
        <fullName evidence="4">G protein-coupled receptor</fullName>
    </recommendedName>
</protein>
<accession>A0AAN5I5Y4</accession>
<keyword evidence="1" id="KW-0812">Transmembrane</keyword>
<evidence type="ECO:0000313" key="2">
    <source>
        <dbReference type="EMBL" id="GMR52739.1"/>
    </source>
</evidence>
<evidence type="ECO:0000313" key="3">
    <source>
        <dbReference type="Proteomes" id="UP001328107"/>
    </source>
</evidence>
<dbReference type="PANTHER" id="PTHR22943">
    <property type="entry name" value="7-TRANSMEMBRANE DOMAIN RECEPTOR C.ELEGANS"/>
    <property type="match status" value="1"/>
</dbReference>